<keyword evidence="7" id="KW-0732">Signal</keyword>
<dbReference type="Pfam" id="PF02044">
    <property type="entry name" value="Bombesin"/>
    <property type="match status" value="1"/>
</dbReference>
<dbReference type="GO" id="GO:0005184">
    <property type="term" value="F:neuropeptide hormone activity"/>
    <property type="evidence" value="ECO:0007669"/>
    <property type="project" value="TreeGrafter"/>
</dbReference>
<evidence type="ECO:0000256" key="2">
    <source>
        <dbReference type="ARBA" id="ARBA00004613"/>
    </source>
</evidence>
<dbReference type="Proteomes" id="UP001497482">
    <property type="component" value="Chromosome 1"/>
</dbReference>
<keyword evidence="11" id="KW-1185">Reference proteome</keyword>
<evidence type="ECO:0000256" key="5">
    <source>
        <dbReference type="ARBA" id="ARBA00022525"/>
    </source>
</evidence>
<dbReference type="PANTHER" id="PTHR16866:SF2">
    <property type="entry name" value="GASTRIN-RELEASING PEPTIDE"/>
    <property type="match status" value="1"/>
</dbReference>
<evidence type="ECO:0000256" key="3">
    <source>
        <dbReference type="ARBA" id="ARBA00010012"/>
    </source>
</evidence>
<evidence type="ECO:0000256" key="8">
    <source>
        <dbReference type="ARBA" id="ARBA00022815"/>
    </source>
</evidence>
<reference evidence="10 11" key="1">
    <citation type="submission" date="2024-04" db="EMBL/GenBank/DDBJ databases">
        <authorList>
            <person name="Waldvogel A.-M."/>
            <person name="Schoenle A."/>
        </authorList>
    </citation>
    <scope>NUCLEOTIDE SEQUENCE [LARGE SCALE GENOMIC DNA]</scope>
</reference>
<evidence type="ECO:0000256" key="1">
    <source>
        <dbReference type="ARBA" id="ARBA00004263"/>
    </source>
</evidence>
<dbReference type="PROSITE" id="PS00257">
    <property type="entry name" value="BOMBESIN"/>
    <property type="match status" value="1"/>
</dbReference>
<organism evidence="10 11">
    <name type="scientific">Knipowitschia caucasica</name>
    <name type="common">Caucasian dwarf goby</name>
    <name type="synonym">Pomatoschistus caucasicus</name>
    <dbReference type="NCBI Taxonomy" id="637954"/>
    <lineage>
        <taxon>Eukaryota</taxon>
        <taxon>Metazoa</taxon>
        <taxon>Chordata</taxon>
        <taxon>Craniata</taxon>
        <taxon>Vertebrata</taxon>
        <taxon>Euteleostomi</taxon>
        <taxon>Actinopterygii</taxon>
        <taxon>Neopterygii</taxon>
        <taxon>Teleostei</taxon>
        <taxon>Neoteleostei</taxon>
        <taxon>Acanthomorphata</taxon>
        <taxon>Gobiaria</taxon>
        <taxon>Gobiiformes</taxon>
        <taxon>Gobioidei</taxon>
        <taxon>Gobiidae</taxon>
        <taxon>Gobiinae</taxon>
        <taxon>Knipowitschia</taxon>
    </lineage>
</organism>
<dbReference type="GO" id="GO:0005615">
    <property type="term" value="C:extracellular space"/>
    <property type="evidence" value="ECO:0007669"/>
    <property type="project" value="TreeGrafter"/>
</dbReference>
<dbReference type="AlphaFoldDB" id="A0AAV2IXL3"/>
<keyword evidence="5" id="KW-0964">Secreted</keyword>
<evidence type="ECO:0000313" key="10">
    <source>
        <dbReference type="EMBL" id="CAL1567589.1"/>
    </source>
</evidence>
<dbReference type="GO" id="GO:0007218">
    <property type="term" value="P:neuropeptide signaling pathway"/>
    <property type="evidence" value="ECO:0007669"/>
    <property type="project" value="InterPro"/>
</dbReference>
<keyword evidence="8" id="KW-0027">Amidation</keyword>
<evidence type="ECO:0000256" key="6">
    <source>
        <dbReference type="ARBA" id="ARBA00022685"/>
    </source>
</evidence>
<evidence type="ECO:0000256" key="7">
    <source>
        <dbReference type="ARBA" id="ARBA00022729"/>
    </source>
</evidence>
<comment type="similarity">
    <text evidence="3">Belongs to the bombesin/neuromedin-B/ranatensin family.</text>
</comment>
<evidence type="ECO:0000256" key="9">
    <source>
        <dbReference type="ARBA" id="ARBA00023329"/>
    </source>
</evidence>
<protein>
    <recommendedName>
        <fullName evidence="4">Gastrin-releasing peptide</fullName>
    </recommendedName>
</protein>
<dbReference type="GO" id="GO:0031410">
    <property type="term" value="C:cytoplasmic vesicle"/>
    <property type="evidence" value="ECO:0007669"/>
    <property type="project" value="UniProtKB-SubCell"/>
</dbReference>
<dbReference type="InterPro" id="IPR000874">
    <property type="entry name" value="Bombesin"/>
</dbReference>
<sequence length="87" mass="10176">MYPRGNHWAVGHLMGKKSVKGAASLQRADYEHDVIRASRTEEAAPRLQRRTHTLQPLRSRWRRENLYLREIIDLLLMALKLQENGSI</sequence>
<evidence type="ECO:0000313" key="11">
    <source>
        <dbReference type="Proteomes" id="UP001497482"/>
    </source>
</evidence>
<name>A0AAV2IXL3_KNICA</name>
<comment type="subcellular location">
    <subcellularLocation>
        <location evidence="1">Cytoplasmic vesicle</location>
        <location evidence="1">Secretory vesicle lumen</location>
    </subcellularLocation>
    <subcellularLocation>
        <location evidence="2">Secreted</location>
    </subcellularLocation>
</comment>
<accession>A0AAV2IXL3</accession>
<keyword evidence="6" id="KW-0165">Cleavage on pair of basic residues</keyword>
<evidence type="ECO:0000256" key="4">
    <source>
        <dbReference type="ARBA" id="ARBA00016270"/>
    </source>
</evidence>
<dbReference type="EMBL" id="OZ035823">
    <property type="protein sequence ID" value="CAL1567589.1"/>
    <property type="molecule type" value="Genomic_DNA"/>
</dbReference>
<proteinExistence type="inferred from homology"/>
<dbReference type="PANTHER" id="PTHR16866">
    <property type="entry name" value="GASTRIN-RELEASING PEPTIDE"/>
    <property type="match status" value="1"/>
</dbReference>
<keyword evidence="9" id="KW-0968">Cytoplasmic vesicle</keyword>
<gene>
    <name evidence="10" type="ORF">KC01_LOCUS381</name>
</gene>